<evidence type="ECO:0008006" key="3">
    <source>
        <dbReference type="Google" id="ProtNLM"/>
    </source>
</evidence>
<protein>
    <recommendedName>
        <fullName evidence="3">DUF2303 family protein</fullName>
    </recommendedName>
</protein>
<name>A0A395RB85_9PSED</name>
<sequence>MPVETLNQITATHTVANGKPLDTFVPTALVPDQFSIKNLEHLQELRSRFRGQLSTQSFRDFCTYVEKHQGQLDKPAGFVDADAMACQVLFNLGTLAVPGHGDDSANLTLKPTAAFNALRQIAGKTLKQSQLAEWMEDWHDFLKVKDADGKDMNVAVAVQKIRSITIKALAERTSTESNFGASRSSMDSIEAAHAEQQPADLLFTTPPYDGLGSRTFTLRLSVITGDTPLLKVRWVMQEQQEEEMAQEFKDRLTSEIGGLCTLTVGTFALGQ</sequence>
<keyword evidence="2" id="KW-1185">Reference proteome</keyword>
<dbReference type="InterPro" id="IPR019276">
    <property type="entry name" value="DUF2303"/>
</dbReference>
<evidence type="ECO:0000313" key="1">
    <source>
        <dbReference type="EMBL" id="RGP57376.1"/>
    </source>
</evidence>
<dbReference type="Proteomes" id="UP000265411">
    <property type="component" value="Unassembled WGS sequence"/>
</dbReference>
<accession>A0A395RB85</accession>
<comment type="caution">
    <text evidence="1">The sequence shown here is derived from an EMBL/GenBank/DDBJ whole genome shotgun (WGS) entry which is preliminary data.</text>
</comment>
<organism evidence="1 2">
    <name type="scientific">Pseudomonas abyssi</name>
    <dbReference type="NCBI Taxonomy" id="170540"/>
    <lineage>
        <taxon>Bacteria</taxon>
        <taxon>Pseudomonadati</taxon>
        <taxon>Pseudomonadota</taxon>
        <taxon>Gammaproteobacteria</taxon>
        <taxon>Pseudomonadales</taxon>
        <taxon>Pseudomonadaceae</taxon>
        <taxon>Pseudomonas</taxon>
    </lineage>
</organism>
<dbReference type="EMBL" id="LMAZ01000001">
    <property type="protein sequence ID" value="RGP57376.1"/>
    <property type="molecule type" value="Genomic_DNA"/>
</dbReference>
<proteinExistence type="predicted"/>
<gene>
    <name evidence="1" type="ORF">ASB58_06865</name>
</gene>
<dbReference type="AlphaFoldDB" id="A0A395RB85"/>
<evidence type="ECO:0000313" key="2">
    <source>
        <dbReference type="Proteomes" id="UP000265411"/>
    </source>
</evidence>
<dbReference type="Pfam" id="PF10065">
    <property type="entry name" value="DUF2303"/>
    <property type="match status" value="1"/>
</dbReference>
<reference evidence="1 2" key="1">
    <citation type="journal article" date="2018" name="Syst. Appl. Microbiol.">
        <title>Pseudomonas gallaeciensis sp. nov., isolated from crude-oil-contaminated intertidal sand samples after the Prestige oil spill.</title>
        <authorList>
            <person name="Mulet M."/>
            <person name="Sanchez D."/>
            <person name="Rodriguez A.C."/>
            <person name="Nogales B."/>
            <person name="Bosch R."/>
            <person name="Busquets A."/>
            <person name="Gomila M."/>
            <person name="Lalucat J."/>
            <person name="Garcia-Valdes E."/>
        </authorList>
    </citation>
    <scope>NUCLEOTIDE SEQUENCE [LARGE SCALE GENOMIC DNA]</scope>
    <source>
        <strain evidence="1 2">V113</strain>
    </source>
</reference>